<protein>
    <recommendedName>
        <fullName evidence="4">AAA domain-containing protein</fullName>
    </recommendedName>
</protein>
<sequence>MPVSASLEAGAGAVCDGAQRTFSRPNAAPKSVEQKEVTRMVRSAYEHLKKWKARNARRPLILRGPLRVGKTWLMREFGKKEYASSVYVNFVNNEQMFSLFSGTPSVERIVMGLELYAGHKIDPAVTLLIFDEIQFVPQALACLKLFSKDASQYHILCGSSGLDVALREGAAFPAEWVEVFDLHPMSFFEFLFAIGKDEYVTLLREHRYDLTPNYRQDYIRFLKYYFFVGGMPEAVKAFAADRDFSAAREAQHRILAIYEQGFSKYAPSETLPRIRMLWNSIPQQLNRENRKFVFGLLKEGARAREFEPALAWLTGNGLVRDIHRAAVPESPLEASEDARAFKLFLPDVGLLSCLMGLRQSMLLDDNAVFLAYHGALTEQYVLQQLDSLNQMVICYWVAPRGTAEVEFLVDNCMDAIPVEVTAEQNLQSKKLKVFRERFQPKQSIRTSLANYRREPGLLNLPLWAVETL</sequence>
<dbReference type="AlphaFoldDB" id="A0A644X2B3"/>
<dbReference type="Gene3D" id="3.40.50.300">
    <property type="entry name" value="P-loop containing nucleotide triphosphate hydrolases"/>
    <property type="match status" value="1"/>
</dbReference>
<feature type="domain" description="DUF4143" evidence="2">
    <location>
        <begin position="262"/>
        <end position="422"/>
    </location>
</feature>
<evidence type="ECO:0000259" key="1">
    <source>
        <dbReference type="Pfam" id="PF13173"/>
    </source>
</evidence>
<dbReference type="InterPro" id="IPR041682">
    <property type="entry name" value="AAA_14"/>
</dbReference>
<dbReference type="EMBL" id="VSSQ01001628">
    <property type="protein sequence ID" value="MPM09918.1"/>
    <property type="molecule type" value="Genomic_DNA"/>
</dbReference>
<dbReference type="Pfam" id="PF13635">
    <property type="entry name" value="DUF4143"/>
    <property type="match status" value="1"/>
</dbReference>
<dbReference type="PANTHER" id="PTHR33295">
    <property type="entry name" value="ATPASE"/>
    <property type="match status" value="1"/>
</dbReference>
<proteinExistence type="predicted"/>
<evidence type="ECO:0000259" key="2">
    <source>
        <dbReference type="Pfam" id="PF13635"/>
    </source>
</evidence>
<dbReference type="PANTHER" id="PTHR33295:SF7">
    <property type="entry name" value="ATPASE"/>
    <property type="match status" value="1"/>
</dbReference>
<accession>A0A644X2B3</accession>
<gene>
    <name evidence="3" type="ORF">SDC9_56242</name>
</gene>
<evidence type="ECO:0000313" key="3">
    <source>
        <dbReference type="EMBL" id="MPM09918.1"/>
    </source>
</evidence>
<feature type="domain" description="AAA" evidence="1">
    <location>
        <begin position="57"/>
        <end position="191"/>
    </location>
</feature>
<organism evidence="3">
    <name type="scientific">bioreactor metagenome</name>
    <dbReference type="NCBI Taxonomy" id="1076179"/>
    <lineage>
        <taxon>unclassified sequences</taxon>
        <taxon>metagenomes</taxon>
        <taxon>ecological metagenomes</taxon>
    </lineage>
</organism>
<dbReference type="Pfam" id="PF13173">
    <property type="entry name" value="AAA_14"/>
    <property type="match status" value="1"/>
</dbReference>
<reference evidence="3" key="1">
    <citation type="submission" date="2019-08" db="EMBL/GenBank/DDBJ databases">
        <authorList>
            <person name="Kucharzyk K."/>
            <person name="Murdoch R.W."/>
            <person name="Higgins S."/>
            <person name="Loffler F."/>
        </authorList>
    </citation>
    <scope>NUCLEOTIDE SEQUENCE</scope>
</reference>
<dbReference type="SUPFAM" id="SSF52540">
    <property type="entry name" value="P-loop containing nucleoside triphosphate hydrolases"/>
    <property type="match status" value="1"/>
</dbReference>
<evidence type="ECO:0008006" key="4">
    <source>
        <dbReference type="Google" id="ProtNLM"/>
    </source>
</evidence>
<dbReference type="InterPro" id="IPR025420">
    <property type="entry name" value="DUF4143"/>
</dbReference>
<dbReference type="InterPro" id="IPR027417">
    <property type="entry name" value="P-loop_NTPase"/>
</dbReference>
<comment type="caution">
    <text evidence="3">The sequence shown here is derived from an EMBL/GenBank/DDBJ whole genome shotgun (WGS) entry which is preliminary data.</text>
</comment>
<name>A0A644X2B3_9ZZZZ</name>